<dbReference type="AlphaFoldDB" id="A0AAQ3Q478"/>
<dbReference type="PANTHER" id="PTHR12565">
    <property type="entry name" value="STEROL REGULATORY ELEMENT-BINDING PROTEIN"/>
    <property type="match status" value="1"/>
</dbReference>
<dbReference type="GO" id="GO:0046983">
    <property type="term" value="F:protein dimerization activity"/>
    <property type="evidence" value="ECO:0007669"/>
    <property type="project" value="InterPro"/>
</dbReference>
<proteinExistence type="inferred from homology"/>
<dbReference type="FunFam" id="4.10.280.10:FF:000002">
    <property type="entry name" value="Basic helix-loop-helix transcription factor"/>
    <property type="match status" value="1"/>
</dbReference>
<organism evidence="8 9">
    <name type="scientific">Canna indica</name>
    <name type="common">Indian-shot</name>
    <dbReference type="NCBI Taxonomy" id="4628"/>
    <lineage>
        <taxon>Eukaryota</taxon>
        <taxon>Viridiplantae</taxon>
        <taxon>Streptophyta</taxon>
        <taxon>Embryophyta</taxon>
        <taxon>Tracheophyta</taxon>
        <taxon>Spermatophyta</taxon>
        <taxon>Magnoliopsida</taxon>
        <taxon>Liliopsida</taxon>
        <taxon>Zingiberales</taxon>
        <taxon>Cannaceae</taxon>
        <taxon>Canna</taxon>
    </lineage>
</organism>
<evidence type="ECO:0000256" key="4">
    <source>
        <dbReference type="ARBA" id="ARBA00023163"/>
    </source>
</evidence>
<evidence type="ECO:0000256" key="6">
    <source>
        <dbReference type="SAM" id="MobiDB-lite"/>
    </source>
</evidence>
<accession>A0AAQ3Q478</accession>
<dbReference type="PROSITE" id="PS50888">
    <property type="entry name" value="BHLH"/>
    <property type="match status" value="1"/>
</dbReference>
<dbReference type="CDD" id="cd18919">
    <property type="entry name" value="bHLH_AtBPE_like"/>
    <property type="match status" value="1"/>
</dbReference>
<feature type="region of interest" description="Disordered" evidence="6">
    <location>
        <begin position="131"/>
        <end position="223"/>
    </location>
</feature>
<evidence type="ECO:0000256" key="5">
    <source>
        <dbReference type="ARBA" id="ARBA00023242"/>
    </source>
</evidence>
<comment type="subcellular location">
    <subcellularLocation>
        <location evidence="1">Nucleus</location>
    </subcellularLocation>
</comment>
<gene>
    <name evidence="8" type="ORF">Cni_G04144</name>
</gene>
<evidence type="ECO:0000313" key="8">
    <source>
        <dbReference type="EMBL" id="WOK95437.1"/>
    </source>
</evidence>
<dbReference type="SMART" id="SM00353">
    <property type="entry name" value="HLH"/>
    <property type="match status" value="1"/>
</dbReference>
<dbReference type="Pfam" id="PF00010">
    <property type="entry name" value="HLH"/>
    <property type="match status" value="1"/>
</dbReference>
<protein>
    <submittedName>
        <fullName evidence="8">Transcription factor bHLH49-like</fullName>
    </submittedName>
</protein>
<feature type="compositionally biased region" description="Basic and acidic residues" evidence="6">
    <location>
        <begin position="143"/>
        <end position="169"/>
    </location>
</feature>
<dbReference type="EMBL" id="CP136890">
    <property type="protein sequence ID" value="WOK95437.1"/>
    <property type="molecule type" value="Genomic_DNA"/>
</dbReference>
<keyword evidence="5" id="KW-0539">Nucleus</keyword>
<sequence length="405" mass="44549">MSKRDECSISEKNEDNVKYSNAGVCPKWQFSSSSIGLVSMGDSFNPGLWNISDTNLGLQGNEIPAISRSSRTPRELDVHWNPAVSLSRGESSVQTGPGVLPPNLSHFPADSSFVERAARLSCLDATSMANPFRSNQALGPCSTDRDPDTRHKKDTEPAKFEFDGSGHENEAEDYSPKNLGDNKRKRSNEGLAMGQAQGDPEISTDTKKATVKTNGKQSKEVPEAGKEEYIHVRARHGQATNSHSLAERVRREKISQRMKFLQELVPGCSRVTGKAVMLDEIINYVQSLQQQVEFLSMKLAAVNPRLDFNVEALLSKDLLQCHSGTSSAIGFSPDLINPQLQLSQQGLVQTGISSNYGTSNAVRRAISSQLNLFRSPSTQVSNAYEDIQHVMKMTTFSHEEFNDKA</sequence>
<comment type="similarity">
    <text evidence="2">Belongs to the bHLH protein family.</text>
</comment>
<name>A0AAQ3Q478_9LILI</name>
<dbReference type="InterPro" id="IPR024097">
    <property type="entry name" value="bHLH_ZIP_TF"/>
</dbReference>
<dbReference type="SUPFAM" id="SSF47459">
    <property type="entry name" value="HLH, helix-loop-helix DNA-binding domain"/>
    <property type="match status" value="1"/>
</dbReference>
<dbReference type="GO" id="GO:0005634">
    <property type="term" value="C:nucleus"/>
    <property type="evidence" value="ECO:0007669"/>
    <property type="project" value="UniProtKB-SubCell"/>
</dbReference>
<dbReference type="GO" id="GO:0003700">
    <property type="term" value="F:DNA-binding transcription factor activity"/>
    <property type="evidence" value="ECO:0007669"/>
    <property type="project" value="TreeGrafter"/>
</dbReference>
<keyword evidence="9" id="KW-1185">Reference proteome</keyword>
<evidence type="ECO:0000256" key="3">
    <source>
        <dbReference type="ARBA" id="ARBA00023015"/>
    </source>
</evidence>
<evidence type="ECO:0000256" key="1">
    <source>
        <dbReference type="ARBA" id="ARBA00004123"/>
    </source>
</evidence>
<dbReference type="InterPro" id="IPR022357">
    <property type="entry name" value="MIP_CS"/>
</dbReference>
<dbReference type="InterPro" id="IPR011598">
    <property type="entry name" value="bHLH_dom"/>
</dbReference>
<dbReference type="PROSITE" id="PS00221">
    <property type="entry name" value="MIP"/>
    <property type="match status" value="1"/>
</dbReference>
<dbReference type="PANTHER" id="PTHR12565:SF184">
    <property type="entry name" value="BHLH TRANSCRIPTION FACTOR"/>
    <property type="match status" value="1"/>
</dbReference>
<dbReference type="InterPro" id="IPR036638">
    <property type="entry name" value="HLH_DNA-bd_sf"/>
</dbReference>
<evidence type="ECO:0000256" key="2">
    <source>
        <dbReference type="ARBA" id="ARBA00005510"/>
    </source>
</evidence>
<dbReference type="Gene3D" id="4.10.280.10">
    <property type="entry name" value="Helix-loop-helix DNA-binding domain"/>
    <property type="match status" value="1"/>
</dbReference>
<evidence type="ECO:0000313" key="9">
    <source>
        <dbReference type="Proteomes" id="UP001327560"/>
    </source>
</evidence>
<feature type="domain" description="BHLH" evidence="7">
    <location>
        <begin position="238"/>
        <end position="288"/>
    </location>
</feature>
<keyword evidence="4" id="KW-0804">Transcription</keyword>
<keyword evidence="3" id="KW-0805">Transcription regulation</keyword>
<reference evidence="8 9" key="1">
    <citation type="submission" date="2023-10" db="EMBL/GenBank/DDBJ databases">
        <title>Chromosome-scale genome assembly provides insights into flower coloration mechanisms of Canna indica.</title>
        <authorList>
            <person name="Li C."/>
        </authorList>
    </citation>
    <scope>NUCLEOTIDE SEQUENCE [LARGE SCALE GENOMIC DNA]</scope>
    <source>
        <tissue evidence="8">Flower</tissue>
    </source>
</reference>
<evidence type="ECO:0000259" key="7">
    <source>
        <dbReference type="PROSITE" id="PS50888"/>
    </source>
</evidence>
<dbReference type="Proteomes" id="UP001327560">
    <property type="component" value="Chromosome 1"/>
</dbReference>